<sequence>MSKNRREFFRVDFDGLIDGEIRREGFEEALPIEIENVSAGGLVFYSPEEFPMDEKVECSFSILGRPFLLDGSIVRKTKKMVMNEHGVAFTVDQGTSSELFKQLNYYQIRQRKGGLDEE</sequence>
<accession>A0A098ESL5</accession>
<dbReference type="Gene3D" id="2.40.10.220">
    <property type="entry name" value="predicted glycosyltransferase like domains"/>
    <property type="match status" value="1"/>
</dbReference>
<dbReference type="GO" id="GO:0035438">
    <property type="term" value="F:cyclic-di-GMP binding"/>
    <property type="evidence" value="ECO:0007669"/>
    <property type="project" value="InterPro"/>
</dbReference>
<dbReference type="Proteomes" id="UP000043699">
    <property type="component" value="Unassembled WGS sequence"/>
</dbReference>
<evidence type="ECO:0000259" key="1">
    <source>
        <dbReference type="Pfam" id="PF07238"/>
    </source>
</evidence>
<gene>
    <name evidence="2" type="ORF">BN1080_03338</name>
</gene>
<dbReference type="STRING" id="1499687.BN1080_03338"/>
<evidence type="ECO:0000313" key="2">
    <source>
        <dbReference type="EMBL" id="CEG24316.1"/>
    </source>
</evidence>
<dbReference type="AlphaFoldDB" id="A0A098ESL5"/>
<reference evidence="2 3" key="1">
    <citation type="submission" date="2014-09" db="EMBL/GenBank/DDBJ databases">
        <authorList>
            <person name="Urmite Genomes Urmite Genomes"/>
        </authorList>
    </citation>
    <scope>NUCLEOTIDE SEQUENCE [LARGE SCALE GENOMIC DNA]</scope>
    <source>
        <strain evidence="2 3">ES2</strain>
    </source>
</reference>
<dbReference type="OrthoDB" id="2877161at2"/>
<protein>
    <submittedName>
        <fullName evidence="2">PilZ domain protein</fullName>
    </submittedName>
</protein>
<name>A0A098ESL5_9BACL</name>
<dbReference type="EMBL" id="CCXS01000001">
    <property type="protein sequence ID" value="CEG24316.1"/>
    <property type="molecule type" value="Genomic_DNA"/>
</dbReference>
<dbReference type="SUPFAM" id="SSF141371">
    <property type="entry name" value="PilZ domain-like"/>
    <property type="match status" value="1"/>
</dbReference>
<proteinExistence type="predicted"/>
<keyword evidence="3" id="KW-1185">Reference proteome</keyword>
<dbReference type="InterPro" id="IPR009875">
    <property type="entry name" value="PilZ_domain"/>
</dbReference>
<dbReference type="RefSeq" id="WP_052653829.1">
    <property type="nucleotide sequence ID" value="NZ_CCXS01000001.1"/>
</dbReference>
<dbReference type="Pfam" id="PF07238">
    <property type="entry name" value="PilZ"/>
    <property type="match status" value="1"/>
</dbReference>
<organism evidence="2 3">
    <name type="scientific">Planococcus massiliensis</name>
    <dbReference type="NCBI Taxonomy" id="1499687"/>
    <lineage>
        <taxon>Bacteria</taxon>
        <taxon>Bacillati</taxon>
        <taxon>Bacillota</taxon>
        <taxon>Bacilli</taxon>
        <taxon>Bacillales</taxon>
        <taxon>Caryophanaceae</taxon>
        <taxon>Planococcus</taxon>
    </lineage>
</organism>
<feature type="domain" description="PilZ" evidence="1">
    <location>
        <begin position="4"/>
        <end position="101"/>
    </location>
</feature>
<evidence type="ECO:0000313" key="3">
    <source>
        <dbReference type="Proteomes" id="UP000043699"/>
    </source>
</evidence>